<dbReference type="RefSeq" id="WP_027447753.1">
    <property type="nucleotide sequence ID" value="NZ_AVPF01000004.1"/>
</dbReference>
<accession>A0A0A5GIT7</accession>
<keyword evidence="3" id="KW-1185">Reference proteome</keyword>
<feature type="transmembrane region" description="Helical" evidence="1">
    <location>
        <begin position="38"/>
        <end position="60"/>
    </location>
</feature>
<keyword evidence="1" id="KW-0472">Membrane</keyword>
<keyword evidence="1" id="KW-1133">Transmembrane helix</keyword>
<sequence length="239" mass="27653">MKIKGKDFSVPEGIELIGLVTLAVFALLWPFISGFLDIGINKLLSIFVGILSVTLSTLMVRIKGIDKKITPLNSVNLLSIQKLGDAFIRITSKKKVINHFRVFAVTTNQIYTQIENLVHDDVKIKKCSIMVRDFEWNDPTRNEEVIQEINMFIKRWNQLHTDGFIDELEIVRYNFLPTEYQCVFDDDYMILGLYKPSKNDDASVSVMKPIIISKDLNEGRTIIDTYITRFDSMMEEYRK</sequence>
<gene>
    <name evidence="2" type="ORF">N783_13600</name>
</gene>
<name>A0A0A5GIT7_9BACI</name>
<dbReference type="OrthoDB" id="9995210at2"/>
<reference evidence="2 3" key="1">
    <citation type="submission" date="2013-08" db="EMBL/GenBank/DDBJ databases">
        <authorList>
            <person name="Huang J."/>
            <person name="Wang G."/>
        </authorList>
    </citation>
    <scope>NUCLEOTIDE SEQUENCE [LARGE SCALE GENOMIC DNA]</scope>
    <source>
        <strain evidence="2 3">BH030004</strain>
    </source>
</reference>
<protein>
    <submittedName>
        <fullName evidence="2">Uncharacterized protein</fullName>
    </submittedName>
</protein>
<feature type="transmembrane region" description="Helical" evidence="1">
    <location>
        <begin position="12"/>
        <end position="32"/>
    </location>
</feature>
<dbReference type="AlphaFoldDB" id="A0A0A5GIT7"/>
<dbReference type="STRING" id="1385511.GCA_000425225_00260"/>
<organism evidence="2 3">
    <name type="scientific">Pontibacillus marinus BH030004 = DSM 16465</name>
    <dbReference type="NCBI Taxonomy" id="1385511"/>
    <lineage>
        <taxon>Bacteria</taxon>
        <taxon>Bacillati</taxon>
        <taxon>Bacillota</taxon>
        <taxon>Bacilli</taxon>
        <taxon>Bacillales</taxon>
        <taxon>Bacillaceae</taxon>
        <taxon>Pontibacillus</taxon>
    </lineage>
</organism>
<evidence type="ECO:0000256" key="1">
    <source>
        <dbReference type="SAM" id="Phobius"/>
    </source>
</evidence>
<proteinExistence type="predicted"/>
<comment type="caution">
    <text evidence="2">The sequence shown here is derived from an EMBL/GenBank/DDBJ whole genome shotgun (WGS) entry which is preliminary data.</text>
</comment>
<dbReference type="Proteomes" id="UP000030403">
    <property type="component" value="Unassembled WGS sequence"/>
</dbReference>
<evidence type="ECO:0000313" key="2">
    <source>
        <dbReference type="EMBL" id="KGX91045.1"/>
    </source>
</evidence>
<evidence type="ECO:0000313" key="3">
    <source>
        <dbReference type="Proteomes" id="UP000030403"/>
    </source>
</evidence>
<dbReference type="EMBL" id="AVPF01000004">
    <property type="protein sequence ID" value="KGX91045.1"/>
    <property type="molecule type" value="Genomic_DNA"/>
</dbReference>
<keyword evidence="1" id="KW-0812">Transmembrane</keyword>